<sequence>MRMNSPELTNKRYISPSGLRARTPAVKYDQRRDRLKFEYNIVPGPNFYVKEHQDVQTVKSPTLNQSQRVSEFLKSTSQLPHLLEIETLDSFKQVNSHKRIPVSLPNSLRSSNGNSYIKCDKQIKTSPFSYSPLKQQLQKTKIMGCDRFKAEKINYYDQDRGPVGYTYFNKIQ</sequence>
<dbReference type="EMBL" id="AUWU02000002">
    <property type="protein sequence ID" value="KAH0576411.1"/>
    <property type="molecule type" value="Genomic_DNA"/>
</dbReference>
<dbReference type="VEuPathDB" id="GiardiaDB:SS50377_21975"/>
<evidence type="ECO:0000313" key="2">
    <source>
        <dbReference type="EMBL" id="KAH0576411.1"/>
    </source>
</evidence>
<dbReference type="AlphaFoldDB" id="V6LRX7"/>
<accession>V6LRX7</accession>
<gene>
    <name evidence="1" type="ORF">SS50377_12969</name>
    <name evidence="2" type="ORF">SS50377_21975</name>
</gene>
<dbReference type="Proteomes" id="UP000018208">
    <property type="component" value="Unassembled WGS sequence"/>
</dbReference>
<evidence type="ECO:0000313" key="1">
    <source>
        <dbReference type="EMBL" id="EST47013.1"/>
    </source>
</evidence>
<proteinExistence type="predicted"/>
<evidence type="ECO:0000313" key="3">
    <source>
        <dbReference type="Proteomes" id="UP000018208"/>
    </source>
</evidence>
<protein>
    <submittedName>
        <fullName evidence="1">Uncharacterized protein</fullName>
    </submittedName>
</protein>
<reference evidence="2" key="2">
    <citation type="submission" date="2020-12" db="EMBL/GenBank/DDBJ databases">
        <title>New Spironucleus salmonicida genome in near-complete chromosomes.</title>
        <authorList>
            <person name="Xu F."/>
            <person name="Kurt Z."/>
            <person name="Jimenez-Gonzalez A."/>
            <person name="Astvaldsson A."/>
            <person name="Andersson J.O."/>
            <person name="Svard S.G."/>
        </authorList>
    </citation>
    <scope>NUCLEOTIDE SEQUENCE</scope>
    <source>
        <strain evidence="2">ATCC 50377</strain>
    </source>
</reference>
<keyword evidence="3" id="KW-1185">Reference proteome</keyword>
<reference evidence="1 2" key="1">
    <citation type="journal article" date="2014" name="PLoS Genet.">
        <title>The Genome of Spironucleus salmonicida Highlights a Fish Pathogen Adapted to Fluctuating Environments.</title>
        <authorList>
            <person name="Xu F."/>
            <person name="Jerlstrom-Hultqvist J."/>
            <person name="Einarsson E."/>
            <person name="Astvaldsson A."/>
            <person name="Svard S.G."/>
            <person name="Andersson J.O."/>
        </authorList>
    </citation>
    <scope>NUCLEOTIDE SEQUENCE</scope>
    <source>
        <strain evidence="2">ATCC 50377</strain>
    </source>
</reference>
<organism evidence="1">
    <name type="scientific">Spironucleus salmonicida</name>
    <dbReference type="NCBI Taxonomy" id="348837"/>
    <lineage>
        <taxon>Eukaryota</taxon>
        <taxon>Metamonada</taxon>
        <taxon>Diplomonadida</taxon>
        <taxon>Hexamitidae</taxon>
        <taxon>Hexamitinae</taxon>
        <taxon>Spironucleus</taxon>
    </lineage>
</organism>
<dbReference type="EMBL" id="KI546053">
    <property type="protein sequence ID" value="EST47013.1"/>
    <property type="molecule type" value="Genomic_DNA"/>
</dbReference>
<name>V6LRX7_9EUKA</name>